<organism evidence="2 3">
    <name type="scientific">Streptomyces venezuelae</name>
    <dbReference type="NCBI Taxonomy" id="54571"/>
    <lineage>
        <taxon>Bacteria</taxon>
        <taxon>Bacillati</taxon>
        <taxon>Actinomycetota</taxon>
        <taxon>Actinomycetes</taxon>
        <taxon>Kitasatosporales</taxon>
        <taxon>Streptomycetaceae</taxon>
        <taxon>Streptomyces</taxon>
    </lineage>
</organism>
<evidence type="ECO:0000313" key="3">
    <source>
        <dbReference type="Proteomes" id="UP000325211"/>
    </source>
</evidence>
<proteinExistence type="predicted"/>
<dbReference type="OrthoDB" id="4103055at2"/>
<feature type="region of interest" description="Disordered" evidence="1">
    <location>
        <begin position="226"/>
        <end position="261"/>
    </location>
</feature>
<protein>
    <submittedName>
        <fullName evidence="2">Uncharacterized protein</fullName>
    </submittedName>
</protein>
<dbReference type="EMBL" id="CP029190">
    <property type="protein sequence ID" value="QES51360.1"/>
    <property type="molecule type" value="Genomic_DNA"/>
</dbReference>
<dbReference type="AlphaFoldDB" id="A0A5P2D9X0"/>
<evidence type="ECO:0000313" key="2">
    <source>
        <dbReference type="EMBL" id="QES51360.1"/>
    </source>
</evidence>
<dbReference type="Proteomes" id="UP000325211">
    <property type="component" value="Chromosome"/>
</dbReference>
<evidence type="ECO:0000256" key="1">
    <source>
        <dbReference type="SAM" id="MobiDB-lite"/>
    </source>
</evidence>
<dbReference type="RefSeq" id="WP_150211103.1">
    <property type="nucleotide sequence ID" value="NZ_CP029190.1"/>
</dbReference>
<gene>
    <name evidence="2" type="ORF">DEJ50_29480</name>
</gene>
<sequence length="490" mass="49764">MTTVDNEADTAARRPATAWPLENAVFSAAMVAQRLPWVAAPARALGLGLELGPDALSGAGVTRLLPAYLRRTGSGQPVQVRTPFGTFLVPSGGAGEAEDLLVRAEEAGALGPAVGLTAGGRRYGLSPHATAACEPAVPVAELAAPVAEEVGRLLMARRGDGTLEWDDWYGRMLRLSRRVVVAAAAAEDTLLSEVLAATTAAAGTRTYASRAAALRRRLALYPADGDPAAPEAGAPGAAVRDTGAPGAAVPEARSPEDAGPEDRVPGVAHLLALVSEAAAGTSLQALALLAVGAAATPEEAVAEALRRFPPVTAAVYPVLTSFTWRDLAVESGTEILFAPGADAGVPSGPAGLCEARSGCAATGFAARVAEEIVSAVAAAARPVVISPELGADRLPAALDPRTLLVALLPLGDLSDLLPVHGSAPAAYGSLARASSARLDRHAESLAACAGHNGWNADESGERFRMILLGHAARCAEAADDVRRAAQRLAD</sequence>
<reference evidence="2 3" key="1">
    <citation type="submission" date="2018-05" db="EMBL/GenBank/DDBJ databases">
        <title>Streptomyces venezuelae.</title>
        <authorList>
            <person name="Kim W."/>
            <person name="Lee N."/>
            <person name="Cho B.-K."/>
        </authorList>
    </citation>
    <scope>NUCLEOTIDE SEQUENCE [LARGE SCALE GENOMIC DNA]</scope>
    <source>
        <strain evidence="2 3">ATCC 21782</strain>
    </source>
</reference>
<feature type="compositionally biased region" description="Low complexity" evidence="1">
    <location>
        <begin position="226"/>
        <end position="238"/>
    </location>
</feature>
<accession>A0A5P2D9X0</accession>
<name>A0A5P2D9X0_STRVZ</name>